<comment type="caution">
    <text evidence="3">The sequence shown here is derived from an EMBL/GenBank/DDBJ whole genome shotgun (WGS) entry which is preliminary data.</text>
</comment>
<evidence type="ECO:0000313" key="2">
    <source>
        <dbReference type="EMBL" id="KAE8984761.1"/>
    </source>
</evidence>
<evidence type="ECO:0000313" key="5">
    <source>
        <dbReference type="Proteomes" id="UP000429607"/>
    </source>
</evidence>
<dbReference type="EMBL" id="QXFU01002517">
    <property type="protein sequence ID" value="KAE8984761.1"/>
    <property type="molecule type" value="Genomic_DNA"/>
</dbReference>
<dbReference type="EMBL" id="QXFT01002453">
    <property type="protein sequence ID" value="KAE9298051.1"/>
    <property type="molecule type" value="Genomic_DNA"/>
</dbReference>
<dbReference type="Proteomes" id="UP000429607">
    <property type="component" value="Unassembled WGS sequence"/>
</dbReference>
<evidence type="ECO:0000313" key="4">
    <source>
        <dbReference type="EMBL" id="KAE9298051.1"/>
    </source>
</evidence>
<dbReference type="AlphaFoldDB" id="A0A6A3IW92"/>
<dbReference type="Proteomes" id="UP000435112">
    <property type="component" value="Unassembled WGS sequence"/>
</dbReference>
<evidence type="ECO:0008006" key="8">
    <source>
        <dbReference type="Google" id="ProtNLM"/>
    </source>
</evidence>
<dbReference type="Proteomes" id="UP000434957">
    <property type="component" value="Unassembled WGS sequence"/>
</dbReference>
<organism evidence="3 5">
    <name type="scientific">Phytophthora rubi</name>
    <dbReference type="NCBI Taxonomy" id="129364"/>
    <lineage>
        <taxon>Eukaryota</taxon>
        <taxon>Sar</taxon>
        <taxon>Stramenopiles</taxon>
        <taxon>Oomycota</taxon>
        <taxon>Peronosporomycetes</taxon>
        <taxon>Peronosporales</taxon>
        <taxon>Peronosporaceae</taxon>
        <taxon>Phytophthora</taxon>
    </lineage>
</organism>
<name>A0A6A3IW92_9STRA</name>
<evidence type="ECO:0000313" key="3">
    <source>
        <dbReference type="EMBL" id="KAE8987349.1"/>
    </source>
</evidence>
<accession>A0A6A3IW92</accession>
<protein>
    <recommendedName>
        <fullName evidence="8">Secreted protein</fullName>
    </recommendedName>
</protein>
<feature type="signal peptide" evidence="1">
    <location>
        <begin position="1"/>
        <end position="25"/>
    </location>
</feature>
<feature type="chain" id="PRO_5036164579" description="Secreted protein" evidence="1">
    <location>
        <begin position="26"/>
        <end position="98"/>
    </location>
</feature>
<evidence type="ECO:0000256" key="1">
    <source>
        <dbReference type="SAM" id="SignalP"/>
    </source>
</evidence>
<keyword evidence="1" id="KW-0732">Signal</keyword>
<proteinExistence type="predicted"/>
<reference evidence="5 7" key="1">
    <citation type="submission" date="2018-09" db="EMBL/GenBank/DDBJ databases">
        <title>Genomic investigation of the strawberry pathogen Phytophthora fragariae indicates pathogenicity is determined by transcriptional variation in three key races.</title>
        <authorList>
            <person name="Adams T.M."/>
            <person name="Armitage A.D."/>
            <person name="Sobczyk M.K."/>
            <person name="Bates H.J."/>
            <person name="Dunwell J.M."/>
            <person name="Nellist C.F."/>
            <person name="Harrison R.J."/>
        </authorList>
    </citation>
    <scope>NUCLEOTIDE SEQUENCE [LARGE SCALE GENOMIC DNA]</scope>
    <source>
        <strain evidence="3 5">SCRP249</strain>
        <strain evidence="2 7">SCRP324</strain>
        <strain evidence="4 6">SCRP333</strain>
    </source>
</reference>
<dbReference type="EMBL" id="QXFV01002474">
    <property type="protein sequence ID" value="KAE8987349.1"/>
    <property type="molecule type" value="Genomic_DNA"/>
</dbReference>
<sequence length="98" mass="10417">MEESSWISILLRGTIVLLRLTKGSSSRADKYSGGLEQQAPPIPGQRYLNTCACDSTGVGANARVFSYLQDNTSPSTPGSCSLCKYITGLSAGVLETLR</sequence>
<gene>
    <name evidence="3" type="ORF">PR001_g22350</name>
    <name evidence="2" type="ORF">PR002_g22843</name>
    <name evidence="4" type="ORF">PR003_g23343</name>
</gene>
<evidence type="ECO:0000313" key="7">
    <source>
        <dbReference type="Proteomes" id="UP000435112"/>
    </source>
</evidence>
<keyword evidence="6" id="KW-1185">Reference proteome</keyword>
<evidence type="ECO:0000313" key="6">
    <source>
        <dbReference type="Proteomes" id="UP000434957"/>
    </source>
</evidence>